<dbReference type="Proteomes" id="UP001302126">
    <property type="component" value="Unassembled WGS sequence"/>
</dbReference>
<dbReference type="EMBL" id="MU864350">
    <property type="protein sequence ID" value="KAK4193573.1"/>
    <property type="molecule type" value="Genomic_DNA"/>
</dbReference>
<dbReference type="Gene3D" id="2.30.110.10">
    <property type="entry name" value="Electron Transport, Fmn-binding Protein, Chain A"/>
    <property type="match status" value="1"/>
</dbReference>
<dbReference type="InterPro" id="IPR024624">
    <property type="entry name" value="Pyridox_Oxase_Alr4036_FMN-bd"/>
</dbReference>
<protein>
    <submittedName>
        <fullName evidence="3">Pyridoxamine 5'-phosphate oxidase-domain-containing protein</fullName>
    </submittedName>
</protein>
<comment type="caution">
    <text evidence="3">The sequence shown here is derived from an EMBL/GenBank/DDBJ whole genome shotgun (WGS) entry which is preliminary data.</text>
</comment>
<evidence type="ECO:0000259" key="2">
    <source>
        <dbReference type="Pfam" id="PF12766"/>
    </source>
</evidence>
<feature type="region of interest" description="Disordered" evidence="1">
    <location>
        <begin position="137"/>
        <end position="156"/>
    </location>
</feature>
<feature type="domain" description="Pyridoxamine 5'-phosphate oxidase Alr4036 family FMN-binding" evidence="2">
    <location>
        <begin position="47"/>
        <end position="179"/>
    </location>
</feature>
<dbReference type="GO" id="GO:0010181">
    <property type="term" value="F:FMN binding"/>
    <property type="evidence" value="ECO:0007669"/>
    <property type="project" value="InterPro"/>
</dbReference>
<feature type="compositionally biased region" description="Low complexity" evidence="1">
    <location>
        <begin position="138"/>
        <end position="149"/>
    </location>
</feature>
<name>A0AAN6X563_9PEZI</name>
<accession>A0AAN6X563</accession>
<evidence type="ECO:0000256" key="1">
    <source>
        <dbReference type="SAM" id="MobiDB-lite"/>
    </source>
</evidence>
<dbReference type="InterPro" id="IPR012349">
    <property type="entry name" value="Split_barrel_FMN-bd"/>
</dbReference>
<evidence type="ECO:0000313" key="4">
    <source>
        <dbReference type="Proteomes" id="UP001302126"/>
    </source>
</evidence>
<dbReference type="AlphaFoldDB" id="A0AAN6X563"/>
<proteinExistence type="predicted"/>
<organism evidence="3 4">
    <name type="scientific">Podospora australis</name>
    <dbReference type="NCBI Taxonomy" id="1536484"/>
    <lineage>
        <taxon>Eukaryota</taxon>
        <taxon>Fungi</taxon>
        <taxon>Dikarya</taxon>
        <taxon>Ascomycota</taxon>
        <taxon>Pezizomycotina</taxon>
        <taxon>Sordariomycetes</taxon>
        <taxon>Sordariomycetidae</taxon>
        <taxon>Sordariales</taxon>
        <taxon>Podosporaceae</taxon>
        <taxon>Podospora</taxon>
    </lineage>
</organism>
<reference evidence="3" key="1">
    <citation type="journal article" date="2023" name="Mol. Phylogenet. Evol.">
        <title>Genome-scale phylogeny and comparative genomics of the fungal order Sordariales.</title>
        <authorList>
            <person name="Hensen N."/>
            <person name="Bonometti L."/>
            <person name="Westerberg I."/>
            <person name="Brannstrom I.O."/>
            <person name="Guillou S."/>
            <person name="Cros-Aarteil S."/>
            <person name="Calhoun S."/>
            <person name="Haridas S."/>
            <person name="Kuo A."/>
            <person name="Mondo S."/>
            <person name="Pangilinan J."/>
            <person name="Riley R."/>
            <person name="LaButti K."/>
            <person name="Andreopoulos B."/>
            <person name="Lipzen A."/>
            <person name="Chen C."/>
            <person name="Yan M."/>
            <person name="Daum C."/>
            <person name="Ng V."/>
            <person name="Clum A."/>
            <person name="Steindorff A."/>
            <person name="Ohm R.A."/>
            <person name="Martin F."/>
            <person name="Silar P."/>
            <person name="Natvig D.O."/>
            <person name="Lalanne C."/>
            <person name="Gautier V."/>
            <person name="Ament-Velasquez S.L."/>
            <person name="Kruys A."/>
            <person name="Hutchinson M.I."/>
            <person name="Powell A.J."/>
            <person name="Barry K."/>
            <person name="Miller A.N."/>
            <person name="Grigoriev I.V."/>
            <person name="Debuchy R."/>
            <person name="Gladieux P."/>
            <person name="Hiltunen Thoren M."/>
            <person name="Johannesson H."/>
        </authorList>
    </citation>
    <scope>NUCLEOTIDE SEQUENCE</scope>
    <source>
        <strain evidence="3">PSN309</strain>
    </source>
</reference>
<feature type="region of interest" description="Disordered" evidence="1">
    <location>
        <begin position="17"/>
        <end position="46"/>
    </location>
</feature>
<dbReference type="PANTHER" id="PTHR28243">
    <property type="entry name" value="AGL049CP"/>
    <property type="match status" value="1"/>
</dbReference>
<feature type="compositionally biased region" description="Pro residues" evidence="1">
    <location>
        <begin position="25"/>
        <end position="34"/>
    </location>
</feature>
<sequence>MAPRPLSPLQLLTKLTSPHFRSLPTSPPFKPSIPIPSHKMSSQNAPAPWRQPFLEHISQLSPPTFTLATLHPVPAASAPSLAIPCVPRARTCVFRGLWASLPQNEKNTAPKNPPSFESDLPVFTTDARMDKTSEIFDTAGGTDQTSSGTTSGGGGPVEAVFWVEATKTQWRIRGHAWVLGPDIDDELSDGARKVQEVLSTKMRKTGEGEFYFGKEVTAHFGNLSPMMRGSFKAPAPGKPMAYSAGEGEGKLGETVEDVEDQVARKNFRVVVIVPEEVDQVDLSEEVRPRRWLYEYREKGESRLAGGEVVDGWEKVELWP</sequence>
<evidence type="ECO:0000313" key="3">
    <source>
        <dbReference type="EMBL" id="KAK4193573.1"/>
    </source>
</evidence>
<dbReference type="SUPFAM" id="SSF50475">
    <property type="entry name" value="FMN-binding split barrel"/>
    <property type="match status" value="1"/>
</dbReference>
<dbReference type="PANTHER" id="PTHR28243:SF1">
    <property type="entry name" value="PYRIDOXAMINE 5'-PHOSPHATE OXIDASE ALR4036 FAMILY FMN-BINDING DOMAIN-CONTAINING PROTEIN"/>
    <property type="match status" value="1"/>
</dbReference>
<gene>
    <name evidence="3" type="ORF">QBC35DRAFT_479608</name>
</gene>
<reference evidence="3" key="2">
    <citation type="submission" date="2023-05" db="EMBL/GenBank/DDBJ databases">
        <authorList>
            <consortium name="Lawrence Berkeley National Laboratory"/>
            <person name="Steindorff A."/>
            <person name="Hensen N."/>
            <person name="Bonometti L."/>
            <person name="Westerberg I."/>
            <person name="Brannstrom I.O."/>
            <person name="Guillou S."/>
            <person name="Cros-Aarteil S."/>
            <person name="Calhoun S."/>
            <person name="Haridas S."/>
            <person name="Kuo A."/>
            <person name="Mondo S."/>
            <person name="Pangilinan J."/>
            <person name="Riley R."/>
            <person name="Labutti K."/>
            <person name="Andreopoulos B."/>
            <person name="Lipzen A."/>
            <person name="Chen C."/>
            <person name="Yanf M."/>
            <person name="Daum C."/>
            <person name="Ng V."/>
            <person name="Clum A."/>
            <person name="Ohm R."/>
            <person name="Martin F."/>
            <person name="Silar P."/>
            <person name="Natvig D."/>
            <person name="Lalanne C."/>
            <person name="Gautier V."/>
            <person name="Ament-Velasquez S.L."/>
            <person name="Kruys A."/>
            <person name="Hutchinson M.I."/>
            <person name="Powell A.J."/>
            <person name="Barry K."/>
            <person name="Miller A.N."/>
            <person name="Grigoriev I.V."/>
            <person name="Debuchy R."/>
            <person name="Gladieux P."/>
            <person name="Thoren M.H."/>
            <person name="Johannesson H."/>
        </authorList>
    </citation>
    <scope>NUCLEOTIDE SEQUENCE</scope>
    <source>
        <strain evidence="3">PSN309</strain>
    </source>
</reference>
<dbReference type="Pfam" id="PF12766">
    <property type="entry name" value="Pyridox_oxase_2"/>
    <property type="match status" value="1"/>
</dbReference>
<keyword evidence="4" id="KW-1185">Reference proteome</keyword>